<gene>
    <name evidence="1" type="ORF">mMyoMyo1_002709</name>
</gene>
<dbReference type="InterPro" id="IPR029676">
    <property type="entry name" value="CFAP221"/>
</dbReference>
<sequence>MAAVKTPGRELKDVEEPFNDVSPLLLKSLVEEPQKRRGVPNHLLESKVYTKLLNNKVLQAKPGILHFGGYQVGKQQQQILETMQIAQEWND</sequence>
<proteinExistence type="predicted"/>
<keyword evidence="2" id="KW-1185">Reference proteome</keyword>
<protein>
    <submittedName>
        <fullName evidence="1">Cilia and flagella associated protein 221</fullName>
    </submittedName>
</protein>
<dbReference type="PANTHER" id="PTHR46500">
    <property type="entry name" value="CILIA- AND FLAGELLA-ASSOCIATED PROTEIN 221"/>
    <property type="match status" value="1"/>
</dbReference>
<keyword evidence="1" id="KW-0282">Flagellum</keyword>
<dbReference type="GO" id="GO:0097729">
    <property type="term" value="C:9+2 motile cilium"/>
    <property type="evidence" value="ECO:0007669"/>
    <property type="project" value="TreeGrafter"/>
</dbReference>
<evidence type="ECO:0000313" key="1">
    <source>
        <dbReference type="EMBL" id="KAF6336288.1"/>
    </source>
</evidence>
<dbReference type="GO" id="GO:0003341">
    <property type="term" value="P:cilium movement"/>
    <property type="evidence" value="ECO:0007669"/>
    <property type="project" value="InterPro"/>
</dbReference>
<dbReference type="EMBL" id="JABWUV010000008">
    <property type="protein sequence ID" value="KAF6336288.1"/>
    <property type="molecule type" value="Genomic_DNA"/>
</dbReference>
<accession>A0A7J7WGE4</accession>
<keyword evidence="1" id="KW-0966">Cell projection</keyword>
<dbReference type="GO" id="GO:0044458">
    <property type="term" value="P:motile cilium assembly"/>
    <property type="evidence" value="ECO:0007669"/>
    <property type="project" value="TreeGrafter"/>
</dbReference>
<evidence type="ECO:0000313" key="2">
    <source>
        <dbReference type="Proteomes" id="UP000527355"/>
    </source>
</evidence>
<dbReference type="VEuPathDB" id="HostDB:GeneID_118661899"/>
<dbReference type="PANTHER" id="PTHR46500:SF1">
    <property type="entry name" value="CILIA- AND FLAGELLA-ASSOCIATED PROTEIN 221"/>
    <property type="match status" value="1"/>
</dbReference>
<reference evidence="1 2" key="1">
    <citation type="journal article" date="2020" name="Nature">
        <title>Six reference-quality genomes reveal evolution of bat adaptations.</title>
        <authorList>
            <person name="Jebb D."/>
            <person name="Huang Z."/>
            <person name="Pippel M."/>
            <person name="Hughes G.M."/>
            <person name="Lavrichenko K."/>
            <person name="Devanna P."/>
            <person name="Winkler S."/>
            <person name="Jermiin L.S."/>
            <person name="Skirmuntt E.C."/>
            <person name="Katzourakis A."/>
            <person name="Burkitt-Gray L."/>
            <person name="Ray D.A."/>
            <person name="Sullivan K.A.M."/>
            <person name="Roscito J.G."/>
            <person name="Kirilenko B.M."/>
            <person name="Davalos L.M."/>
            <person name="Corthals A.P."/>
            <person name="Power M.L."/>
            <person name="Jones G."/>
            <person name="Ransome R.D."/>
            <person name="Dechmann D.K.N."/>
            <person name="Locatelli A.G."/>
            <person name="Puechmaille S.J."/>
            <person name="Fedrigo O."/>
            <person name="Jarvis E.D."/>
            <person name="Hiller M."/>
            <person name="Vernes S.C."/>
            <person name="Myers E.W."/>
            <person name="Teeling E.C."/>
        </authorList>
    </citation>
    <scope>NUCLEOTIDE SEQUENCE [LARGE SCALE GENOMIC DNA]</scope>
    <source>
        <strain evidence="1">MMyoMyo1</strain>
        <tissue evidence="1">Flight muscle</tissue>
    </source>
</reference>
<name>A0A7J7WGE4_MYOMY</name>
<dbReference type="AlphaFoldDB" id="A0A7J7WGE4"/>
<keyword evidence="1" id="KW-0969">Cilium</keyword>
<organism evidence="1 2">
    <name type="scientific">Myotis myotis</name>
    <name type="common">Greater mouse-eared bat</name>
    <name type="synonym">Vespertilio myotis</name>
    <dbReference type="NCBI Taxonomy" id="51298"/>
    <lineage>
        <taxon>Eukaryota</taxon>
        <taxon>Metazoa</taxon>
        <taxon>Chordata</taxon>
        <taxon>Craniata</taxon>
        <taxon>Vertebrata</taxon>
        <taxon>Euteleostomi</taxon>
        <taxon>Mammalia</taxon>
        <taxon>Eutheria</taxon>
        <taxon>Laurasiatheria</taxon>
        <taxon>Chiroptera</taxon>
        <taxon>Yangochiroptera</taxon>
        <taxon>Vespertilionidae</taxon>
        <taxon>Myotis</taxon>
    </lineage>
</organism>
<comment type="caution">
    <text evidence="1">The sequence shown here is derived from an EMBL/GenBank/DDBJ whole genome shotgun (WGS) entry which is preliminary data.</text>
</comment>
<dbReference type="Proteomes" id="UP000527355">
    <property type="component" value="Unassembled WGS sequence"/>
</dbReference>